<reference evidence="1" key="1">
    <citation type="journal article" date="2023" name="Mol. Biol. Evol.">
        <title>Third-Generation Sequencing Reveals the Adaptive Role of the Epigenome in Three Deep-Sea Polychaetes.</title>
        <authorList>
            <person name="Perez M."/>
            <person name="Aroh O."/>
            <person name="Sun Y."/>
            <person name="Lan Y."/>
            <person name="Juniper S.K."/>
            <person name="Young C.R."/>
            <person name="Angers B."/>
            <person name="Qian P.Y."/>
        </authorList>
    </citation>
    <scope>NUCLEOTIDE SEQUENCE</scope>
    <source>
        <strain evidence="1">R07B-5</strain>
    </source>
</reference>
<comment type="caution">
    <text evidence="1">The sequence shown here is derived from an EMBL/GenBank/DDBJ whole genome shotgun (WGS) entry which is preliminary data.</text>
</comment>
<name>A0AAD9P0A4_RIDPI</name>
<proteinExistence type="predicted"/>
<accession>A0AAD9P0A4</accession>
<evidence type="ECO:0000313" key="2">
    <source>
        <dbReference type="Proteomes" id="UP001209878"/>
    </source>
</evidence>
<organism evidence="1 2">
    <name type="scientific">Ridgeia piscesae</name>
    <name type="common">Tubeworm</name>
    <dbReference type="NCBI Taxonomy" id="27915"/>
    <lineage>
        <taxon>Eukaryota</taxon>
        <taxon>Metazoa</taxon>
        <taxon>Spiralia</taxon>
        <taxon>Lophotrochozoa</taxon>
        <taxon>Annelida</taxon>
        <taxon>Polychaeta</taxon>
        <taxon>Sedentaria</taxon>
        <taxon>Canalipalpata</taxon>
        <taxon>Sabellida</taxon>
        <taxon>Siboglinidae</taxon>
        <taxon>Ridgeia</taxon>
    </lineage>
</organism>
<dbReference type="Proteomes" id="UP001209878">
    <property type="component" value="Unassembled WGS sequence"/>
</dbReference>
<dbReference type="EMBL" id="JAODUO010000225">
    <property type="protein sequence ID" value="KAK2185740.1"/>
    <property type="molecule type" value="Genomic_DNA"/>
</dbReference>
<evidence type="ECO:0000313" key="1">
    <source>
        <dbReference type="EMBL" id="KAK2185740.1"/>
    </source>
</evidence>
<sequence>MTRKTTARTVTMWCSSASGACCGAEITRLCDRCRLSIRMAVWLRELTEFR</sequence>
<protein>
    <submittedName>
        <fullName evidence="1">Uncharacterized protein</fullName>
    </submittedName>
</protein>
<keyword evidence="2" id="KW-1185">Reference proteome</keyword>
<dbReference type="PROSITE" id="PS51257">
    <property type="entry name" value="PROKAR_LIPOPROTEIN"/>
    <property type="match status" value="1"/>
</dbReference>
<dbReference type="AlphaFoldDB" id="A0AAD9P0A4"/>
<gene>
    <name evidence="1" type="ORF">NP493_225g03033</name>
</gene>